<dbReference type="AlphaFoldDB" id="A0A452GW73"/>
<dbReference type="Ensembl" id="ENSGAGT00000007351.1">
    <property type="protein sequence ID" value="ENSGAGP00000006324.1"/>
    <property type="gene ID" value="ENSGAGG00000005098.1"/>
</dbReference>
<evidence type="ECO:0000256" key="2">
    <source>
        <dbReference type="ARBA" id="ARBA00022475"/>
    </source>
</evidence>
<reference evidence="11" key="2">
    <citation type="submission" date="2025-08" db="UniProtKB">
        <authorList>
            <consortium name="Ensembl"/>
        </authorList>
    </citation>
    <scope>IDENTIFICATION</scope>
</reference>
<feature type="transmembrane region" description="Helical" evidence="9">
    <location>
        <begin position="149"/>
        <end position="172"/>
    </location>
</feature>
<proteinExistence type="predicted"/>
<keyword evidence="12" id="KW-1185">Reference proteome</keyword>
<reference evidence="11" key="3">
    <citation type="submission" date="2025-09" db="UniProtKB">
        <authorList>
            <consortium name="Ensembl"/>
        </authorList>
    </citation>
    <scope>IDENTIFICATION</scope>
</reference>
<feature type="transmembrane region" description="Helical" evidence="9">
    <location>
        <begin position="197"/>
        <end position="221"/>
    </location>
</feature>
<dbReference type="Gene3D" id="1.20.1070.10">
    <property type="entry name" value="Rhodopsin 7-helix transmembrane proteins"/>
    <property type="match status" value="1"/>
</dbReference>
<dbReference type="SUPFAM" id="SSF81321">
    <property type="entry name" value="Family A G protein-coupled receptor-like"/>
    <property type="match status" value="1"/>
</dbReference>
<dbReference type="PANTHER" id="PTHR24231:SF15">
    <property type="entry name" value="2-OXOGLUTARATE RECEPTOR 1"/>
    <property type="match status" value="1"/>
</dbReference>
<evidence type="ECO:0000256" key="3">
    <source>
        <dbReference type="ARBA" id="ARBA00022692"/>
    </source>
</evidence>
<feature type="transmembrane region" description="Helical" evidence="9">
    <location>
        <begin position="38"/>
        <end position="60"/>
    </location>
</feature>
<dbReference type="PRINTS" id="PR00237">
    <property type="entry name" value="GPCRRHODOPSN"/>
</dbReference>
<dbReference type="Proteomes" id="UP000291020">
    <property type="component" value="Unassembled WGS sequence"/>
</dbReference>
<keyword evidence="6 9" id="KW-0472">Membrane</keyword>
<feature type="domain" description="G-protein coupled receptors family 1 profile" evidence="10">
    <location>
        <begin position="50"/>
        <end position="302"/>
    </location>
</feature>
<dbReference type="CDD" id="cd15375">
    <property type="entry name" value="7tmA_OXGR1"/>
    <property type="match status" value="1"/>
</dbReference>
<comment type="subcellular location">
    <subcellularLocation>
        <location evidence="1">Cell membrane</location>
        <topology evidence="1">Multi-pass membrane protein</topology>
    </subcellularLocation>
</comment>
<evidence type="ECO:0000259" key="10">
    <source>
        <dbReference type="PROSITE" id="PS50262"/>
    </source>
</evidence>
<dbReference type="PROSITE" id="PS50262">
    <property type="entry name" value="G_PROTEIN_RECEP_F1_2"/>
    <property type="match status" value="1"/>
</dbReference>
<feature type="transmembrane region" description="Helical" evidence="9">
    <location>
        <begin position="113"/>
        <end position="137"/>
    </location>
</feature>
<dbReference type="InterPro" id="IPR017452">
    <property type="entry name" value="GPCR_Rhodpsn_7TM"/>
</dbReference>
<dbReference type="InterPro" id="IPR000276">
    <property type="entry name" value="GPCR_Rhodpsn"/>
</dbReference>
<evidence type="ECO:0000313" key="11">
    <source>
        <dbReference type="Ensembl" id="ENSGAGP00000006324.1"/>
    </source>
</evidence>
<feature type="transmembrane region" description="Helical" evidence="9">
    <location>
        <begin position="242"/>
        <end position="260"/>
    </location>
</feature>
<protein>
    <recommendedName>
        <fullName evidence="10">G-protein coupled receptors family 1 profile domain-containing protein</fullName>
    </recommendedName>
</protein>
<evidence type="ECO:0000256" key="4">
    <source>
        <dbReference type="ARBA" id="ARBA00022989"/>
    </source>
</evidence>
<dbReference type="Pfam" id="PF00001">
    <property type="entry name" value="7tm_1"/>
    <property type="match status" value="1"/>
</dbReference>
<sequence>MNTVSEDLANFTTLPSHAETFKNCTDEEFLQIKSCLSALYSIIFLVCFPGNVIVIFMYIFKMRPWKSSTIIMLNLAVTDLLYLATLPFLIHYSVNGDNWIFGVFMCKFVRFNFYINLYSSIFFLTCFSIFRYIVVIYPTNCFFVWKRRWAVVACTAIWVISLVAASPLNFLITSKENQNRSICMDLTTSEDLETSRLYNWLLTVFAFFLPLLIVTLCYTVIIYTLATGPHTHTLYKQKARKLAILLLVVFYFCFLPFHVLRGTEIELQLHPVSCVTENQTYALFIVSMPLAALNTLGNLLLYVVMGDNFQQCVCLKCLGNLLSVQKLMQINFPL</sequence>
<dbReference type="GO" id="GO:0005886">
    <property type="term" value="C:plasma membrane"/>
    <property type="evidence" value="ECO:0007669"/>
    <property type="project" value="UniProtKB-SubCell"/>
</dbReference>
<keyword evidence="5" id="KW-0297">G-protein coupled receptor</keyword>
<evidence type="ECO:0000256" key="1">
    <source>
        <dbReference type="ARBA" id="ARBA00004651"/>
    </source>
</evidence>
<reference evidence="12" key="1">
    <citation type="journal article" date="2017" name="PLoS ONE">
        <title>The Agassiz's desert tortoise genome provides a resource for the conservation of a threatened species.</title>
        <authorList>
            <person name="Tollis M."/>
            <person name="DeNardo D.F."/>
            <person name="Cornelius J.A."/>
            <person name="Dolby G.A."/>
            <person name="Edwards T."/>
            <person name="Henen B.T."/>
            <person name="Karl A.E."/>
            <person name="Murphy R.W."/>
            <person name="Kusumi K."/>
        </authorList>
    </citation>
    <scope>NUCLEOTIDE SEQUENCE [LARGE SCALE GENOMIC DNA]</scope>
</reference>
<feature type="transmembrane region" description="Helical" evidence="9">
    <location>
        <begin position="280"/>
        <end position="301"/>
    </location>
</feature>
<accession>A0A452GW73</accession>
<keyword evidence="7" id="KW-0675">Receptor</keyword>
<name>A0A452GW73_9SAUR</name>
<keyword evidence="8" id="KW-0807">Transducer</keyword>
<evidence type="ECO:0000256" key="9">
    <source>
        <dbReference type="SAM" id="Phobius"/>
    </source>
</evidence>
<evidence type="ECO:0000313" key="12">
    <source>
        <dbReference type="Proteomes" id="UP000291020"/>
    </source>
</evidence>
<evidence type="ECO:0000256" key="5">
    <source>
        <dbReference type="ARBA" id="ARBA00023040"/>
    </source>
</evidence>
<evidence type="ECO:0000256" key="7">
    <source>
        <dbReference type="ARBA" id="ARBA00023170"/>
    </source>
</evidence>
<evidence type="ECO:0000256" key="8">
    <source>
        <dbReference type="ARBA" id="ARBA00023224"/>
    </source>
</evidence>
<dbReference type="PRINTS" id="PR01157">
    <property type="entry name" value="P2YPURNOCPTR"/>
</dbReference>
<keyword evidence="4 9" id="KW-1133">Transmembrane helix</keyword>
<dbReference type="GO" id="GO:0004930">
    <property type="term" value="F:G protein-coupled receptor activity"/>
    <property type="evidence" value="ECO:0007669"/>
    <property type="project" value="UniProtKB-KW"/>
</dbReference>
<keyword evidence="2" id="KW-1003">Cell membrane</keyword>
<dbReference type="PANTHER" id="PTHR24231">
    <property type="entry name" value="PURINOCEPTOR-RELATED G-PROTEIN COUPLED RECEPTOR"/>
    <property type="match status" value="1"/>
</dbReference>
<organism evidence="11 12">
    <name type="scientific">Gopherus agassizii</name>
    <name type="common">Agassiz's desert tortoise</name>
    <dbReference type="NCBI Taxonomy" id="38772"/>
    <lineage>
        <taxon>Eukaryota</taxon>
        <taxon>Metazoa</taxon>
        <taxon>Chordata</taxon>
        <taxon>Craniata</taxon>
        <taxon>Vertebrata</taxon>
        <taxon>Euteleostomi</taxon>
        <taxon>Archelosauria</taxon>
        <taxon>Testudinata</taxon>
        <taxon>Testudines</taxon>
        <taxon>Cryptodira</taxon>
        <taxon>Durocryptodira</taxon>
        <taxon>Testudinoidea</taxon>
        <taxon>Testudinidae</taxon>
        <taxon>Gopherus</taxon>
    </lineage>
</organism>
<keyword evidence="3 9" id="KW-0812">Transmembrane</keyword>
<dbReference type="STRING" id="38772.ENSGAGP00000006324"/>
<evidence type="ECO:0000256" key="6">
    <source>
        <dbReference type="ARBA" id="ARBA00023136"/>
    </source>
</evidence>
<feature type="transmembrane region" description="Helical" evidence="9">
    <location>
        <begin position="72"/>
        <end position="93"/>
    </location>
</feature>